<accession>A0A7W8DLI5</accession>
<evidence type="ECO:0000313" key="1">
    <source>
        <dbReference type="EMBL" id="MBB5034353.1"/>
    </source>
</evidence>
<reference evidence="1 2" key="1">
    <citation type="submission" date="2020-08" db="EMBL/GenBank/DDBJ databases">
        <title>Genomic Encyclopedia of Type Strains, Phase IV (KMG-IV): sequencing the most valuable type-strain genomes for metagenomic binning, comparative biology and taxonomic classification.</title>
        <authorList>
            <person name="Goeker M."/>
        </authorList>
    </citation>
    <scope>NUCLEOTIDE SEQUENCE [LARGE SCALE GENOMIC DNA]</scope>
    <source>
        <strain evidence="1 2">DSM 12252</strain>
    </source>
</reference>
<organism evidence="1 2">
    <name type="scientific">Prosthecobacter vanneervenii</name>
    <dbReference type="NCBI Taxonomy" id="48466"/>
    <lineage>
        <taxon>Bacteria</taxon>
        <taxon>Pseudomonadati</taxon>
        <taxon>Verrucomicrobiota</taxon>
        <taxon>Verrucomicrobiia</taxon>
        <taxon>Verrucomicrobiales</taxon>
        <taxon>Verrucomicrobiaceae</taxon>
        <taxon>Prosthecobacter</taxon>
    </lineage>
</organism>
<gene>
    <name evidence="1" type="ORF">HNQ65_003947</name>
</gene>
<dbReference type="AlphaFoldDB" id="A0A7W8DLI5"/>
<protein>
    <submittedName>
        <fullName evidence="1">Uncharacterized protein (TIGR03790 family)</fullName>
    </submittedName>
</protein>
<name>A0A7W8DLI5_9BACT</name>
<dbReference type="NCBIfam" id="TIGR03790">
    <property type="entry name" value="TIGR03790 family protein"/>
    <property type="match status" value="1"/>
</dbReference>
<dbReference type="Proteomes" id="UP000590740">
    <property type="component" value="Unassembled WGS sequence"/>
</dbReference>
<dbReference type="RefSeq" id="WP_184342082.1">
    <property type="nucleotide sequence ID" value="NZ_JACHIG010000009.1"/>
</dbReference>
<dbReference type="EMBL" id="JACHIG010000009">
    <property type="protein sequence ID" value="MBB5034353.1"/>
    <property type="molecule type" value="Genomic_DNA"/>
</dbReference>
<dbReference type="InterPro" id="IPR022265">
    <property type="entry name" value="CHP03790"/>
</dbReference>
<comment type="caution">
    <text evidence="1">The sequence shown here is derived from an EMBL/GenBank/DDBJ whole genome shotgun (WGS) entry which is preliminary data.</text>
</comment>
<proteinExistence type="predicted"/>
<keyword evidence="2" id="KW-1185">Reference proteome</keyword>
<sequence>MTSNFPLPINEPPAARVASGRCKFRHLIPALLIIPALTLSAHAQNIPEWNAAAETAVVFNADFPGSAELASYYAEQRHIPKERLIGLHCSKEDSISRGEFETQIRGPLLQMFESRHWWNAVPPTPGTPSQPTEKVRVLAIMRGVPFQIRRSAQNPKQSQEDEASVDSELAVLGLAKPPIQGGLRNPYFNQPSRFPLAQNTAGLLLVGRLDGPDDATVKRMIDDALAAEQSGLLGRAVIDLALKTGAYQEGEDWLKTCADSYRRAGIPVYIDHSEAVLRDHWPLPDTILYFGWYTDHISGALASPEFRFKRGAIACHLHSFSAGIIRTHDQAWVGPLLSHGAAVTFGNVFEPYLALTMHFDIFNKRLLEGFTVAEAAWSATPALSWMNVVLGDPLYRPFGKALGTKLGDGPDRDYALYHGMMQRLAGEPDGHVKTALTEFAEKRQRPRLLELTALLASLQSKLPQALDLLEHAESTAKEPAELLRLRLYRAEILRRSDKADAARSLLRTLLKEDPFKDLPARAAADSLLKDMGG</sequence>
<evidence type="ECO:0000313" key="2">
    <source>
        <dbReference type="Proteomes" id="UP000590740"/>
    </source>
</evidence>